<evidence type="ECO:0000313" key="3">
    <source>
        <dbReference type="Proteomes" id="UP001500713"/>
    </source>
</evidence>
<dbReference type="Proteomes" id="UP001500713">
    <property type="component" value="Unassembled WGS sequence"/>
</dbReference>
<gene>
    <name evidence="2" type="ORF">GCM10009096_18420</name>
</gene>
<feature type="transmembrane region" description="Helical" evidence="1">
    <location>
        <begin position="84"/>
        <end position="104"/>
    </location>
</feature>
<proteinExistence type="predicted"/>
<organism evidence="2 3">
    <name type="scientific">Parasphingorhabdus litoris</name>
    <dbReference type="NCBI Taxonomy" id="394733"/>
    <lineage>
        <taxon>Bacteria</taxon>
        <taxon>Pseudomonadati</taxon>
        <taxon>Pseudomonadota</taxon>
        <taxon>Alphaproteobacteria</taxon>
        <taxon>Sphingomonadales</taxon>
        <taxon>Sphingomonadaceae</taxon>
        <taxon>Parasphingorhabdus</taxon>
    </lineage>
</organism>
<reference evidence="3" key="1">
    <citation type="journal article" date="2019" name="Int. J. Syst. Evol. Microbiol.">
        <title>The Global Catalogue of Microorganisms (GCM) 10K type strain sequencing project: providing services to taxonomists for standard genome sequencing and annotation.</title>
        <authorList>
            <consortium name="The Broad Institute Genomics Platform"/>
            <consortium name="The Broad Institute Genome Sequencing Center for Infectious Disease"/>
            <person name="Wu L."/>
            <person name="Ma J."/>
        </authorList>
    </citation>
    <scope>NUCLEOTIDE SEQUENCE [LARGE SCALE GENOMIC DNA]</scope>
    <source>
        <strain evidence="3">JCM 14162</strain>
    </source>
</reference>
<keyword evidence="1" id="KW-0472">Membrane</keyword>
<comment type="caution">
    <text evidence="2">The sequence shown here is derived from an EMBL/GenBank/DDBJ whole genome shotgun (WGS) entry which is preliminary data.</text>
</comment>
<dbReference type="EMBL" id="BAAAEM010000002">
    <property type="protein sequence ID" value="GAA0476887.1"/>
    <property type="molecule type" value="Genomic_DNA"/>
</dbReference>
<name>A0ABP3KD81_9SPHN</name>
<sequence>MFIAILPEQRCYHRFICIETLAKQVHYTYNTVMANLISILIGGIALILAFVGLVPLLGWTNWLILPIAGVGALFGLISSRSSGMYFCLIVMCICAFRLWIGGGII</sequence>
<keyword evidence="1" id="KW-0812">Transmembrane</keyword>
<evidence type="ECO:0000256" key="1">
    <source>
        <dbReference type="SAM" id="Phobius"/>
    </source>
</evidence>
<protein>
    <submittedName>
        <fullName evidence="2">Uncharacterized protein</fullName>
    </submittedName>
</protein>
<keyword evidence="3" id="KW-1185">Reference proteome</keyword>
<evidence type="ECO:0000313" key="2">
    <source>
        <dbReference type="EMBL" id="GAA0476887.1"/>
    </source>
</evidence>
<accession>A0ABP3KD81</accession>
<keyword evidence="1" id="KW-1133">Transmembrane helix</keyword>
<feature type="transmembrane region" description="Helical" evidence="1">
    <location>
        <begin position="59"/>
        <end position="77"/>
    </location>
</feature>
<feature type="transmembrane region" description="Helical" evidence="1">
    <location>
        <begin position="32"/>
        <end position="53"/>
    </location>
</feature>